<reference evidence="2" key="1">
    <citation type="submission" date="2018-11" db="EMBL/GenBank/DDBJ databases">
        <title>Complete genome sequence of Paenibacillus sp. ML311-T8.</title>
        <authorList>
            <person name="Nam Y.-D."/>
            <person name="Kang J."/>
            <person name="Chung W.-H."/>
            <person name="Park Y.S."/>
        </authorList>
    </citation>
    <scope>NUCLEOTIDE SEQUENCE [LARGE SCALE GENOMIC DNA]</scope>
    <source>
        <strain evidence="2">ML311-T8</strain>
    </source>
</reference>
<protein>
    <submittedName>
        <fullName evidence="1">DUF1934 domain-containing protein</fullName>
    </submittedName>
</protein>
<dbReference type="EMBL" id="CP034235">
    <property type="protein sequence ID" value="QGQ99235.1"/>
    <property type="molecule type" value="Genomic_DNA"/>
</dbReference>
<name>A0A6B8RUF1_9BACL</name>
<dbReference type="AlphaFoldDB" id="A0A6B8RUF1"/>
<sequence length="176" mass="20205">MRRKSLKSNLNITPRAYTKQHSCCRVLLRIFASKRGGKTMMEKRNVKLQIASQSDGQMIEQTFNAELYVKGDHSYYRYNETDENMGRTITTLKVEPGQIRIIRHGDVQSEQSFALQSHRSFSYQTPQGRLELTTFTHAINVGLVEQIGTISWSYDLFVSDELSGTYSLIVEISELD</sequence>
<accession>A0A6B8RUF1</accession>
<evidence type="ECO:0000313" key="2">
    <source>
        <dbReference type="Proteomes" id="UP000426246"/>
    </source>
</evidence>
<dbReference type="Gene3D" id="2.40.128.20">
    <property type="match status" value="1"/>
</dbReference>
<organism evidence="1 2">
    <name type="scientific">Paenibacillus psychroresistens</name>
    <dbReference type="NCBI Taxonomy" id="1778678"/>
    <lineage>
        <taxon>Bacteria</taxon>
        <taxon>Bacillati</taxon>
        <taxon>Bacillota</taxon>
        <taxon>Bacilli</taxon>
        <taxon>Bacillales</taxon>
        <taxon>Paenibacillaceae</taxon>
        <taxon>Paenibacillus</taxon>
    </lineage>
</organism>
<dbReference type="Pfam" id="PF09148">
    <property type="entry name" value="DUF1934"/>
    <property type="match status" value="1"/>
</dbReference>
<dbReference type="Proteomes" id="UP000426246">
    <property type="component" value="Chromosome"/>
</dbReference>
<proteinExistence type="predicted"/>
<dbReference type="InterPro" id="IPR012674">
    <property type="entry name" value="Calycin"/>
</dbReference>
<dbReference type="InterPro" id="IPR015231">
    <property type="entry name" value="DUF1934"/>
</dbReference>
<dbReference type="KEGG" id="ppsc:EHS13_32425"/>
<gene>
    <name evidence="1" type="ORF">EHS13_32425</name>
</gene>
<dbReference type="SUPFAM" id="SSF50814">
    <property type="entry name" value="Lipocalins"/>
    <property type="match status" value="1"/>
</dbReference>
<evidence type="ECO:0000313" key="1">
    <source>
        <dbReference type="EMBL" id="QGQ99235.1"/>
    </source>
</evidence>
<keyword evidence="2" id="KW-1185">Reference proteome</keyword>